<organism evidence="7 8">
    <name type="scientific">Neisseria subflava NJ9703</name>
    <dbReference type="NCBI Taxonomy" id="546268"/>
    <lineage>
        <taxon>Bacteria</taxon>
        <taxon>Pseudomonadati</taxon>
        <taxon>Pseudomonadota</taxon>
        <taxon>Betaproteobacteria</taxon>
        <taxon>Neisseriales</taxon>
        <taxon>Neisseriaceae</taxon>
        <taxon>Neisseria</taxon>
    </lineage>
</organism>
<dbReference type="InterPro" id="IPR006129">
    <property type="entry name" value="AdhesinB"/>
</dbReference>
<protein>
    <submittedName>
        <fullName evidence="7">ABC transporter, substrate-binding protein</fullName>
    </submittedName>
</protein>
<accession>A0A9W5IPJ3</accession>
<comment type="caution">
    <text evidence="7">The sequence shown here is derived from an EMBL/GenBank/DDBJ whole genome shotgun (WGS) entry which is preliminary data.</text>
</comment>
<dbReference type="Pfam" id="PF01297">
    <property type="entry name" value="ZnuA"/>
    <property type="match status" value="1"/>
</dbReference>
<dbReference type="InterPro" id="IPR006127">
    <property type="entry name" value="ZnuA-like"/>
</dbReference>
<evidence type="ECO:0000256" key="6">
    <source>
        <dbReference type="RuleBase" id="RU003512"/>
    </source>
</evidence>
<evidence type="ECO:0000256" key="2">
    <source>
        <dbReference type="ARBA" id="ARBA00011028"/>
    </source>
</evidence>
<evidence type="ECO:0000313" key="7">
    <source>
        <dbReference type="EMBL" id="EFC51361.1"/>
    </source>
</evidence>
<evidence type="ECO:0000256" key="3">
    <source>
        <dbReference type="ARBA" id="ARBA00022448"/>
    </source>
</evidence>
<dbReference type="CDD" id="cd01137">
    <property type="entry name" value="PsaA"/>
    <property type="match status" value="1"/>
</dbReference>
<dbReference type="Proteomes" id="UP000004621">
    <property type="component" value="Unassembled WGS sequence"/>
</dbReference>
<evidence type="ECO:0000256" key="1">
    <source>
        <dbReference type="ARBA" id="ARBA00004196"/>
    </source>
</evidence>
<gene>
    <name evidence="7" type="ORF">NEISUBOT_05087</name>
</gene>
<dbReference type="Gene3D" id="3.40.50.1980">
    <property type="entry name" value="Nitrogenase molybdenum iron protein domain"/>
    <property type="match status" value="2"/>
</dbReference>
<dbReference type="AlphaFoldDB" id="A0A9W5IPJ3"/>
<dbReference type="EMBL" id="ACEO02000011">
    <property type="protein sequence ID" value="EFC51361.1"/>
    <property type="molecule type" value="Genomic_DNA"/>
</dbReference>
<sequence>MMMLMLRYITGENMKHWKLGIVAALLTGAAYAAPLPVVTSFSILGDVAKQIGGDRVAVQSLVGPNQDSHAYHMTSGDIKKIRSAKLVLLNGLGLEAADVQRAVKQSKVPFAEATKGIQALKAEEGGHHHDHDHEGHHHDHGEFDPHVWTDPVLMGTYAQNVANALIQADPEGKTYYQQRLGNYQMQLKKLHSDAQAAFNAVPAAKRKVLTGHDAFSYMGKRYNIEFIAPQGVSSEAEPSAKQVASIIRQIKREGIKAVFTENIKDTRMIDRIAKETGVNVSGRLYSDALGGAPANSYIGMYRYNVKVMTDAMKK</sequence>
<reference evidence="7 8" key="1">
    <citation type="submission" date="2010-01" db="EMBL/GenBank/DDBJ databases">
        <authorList>
            <person name="Weinstock G."/>
            <person name="Sodergren E."/>
            <person name="Clifton S."/>
            <person name="Fulton L."/>
            <person name="Fulton B."/>
            <person name="Courtney L."/>
            <person name="Fronick C."/>
            <person name="Harrison M."/>
            <person name="Strong C."/>
            <person name="Farmer C."/>
            <person name="Delahaunty K."/>
            <person name="Markovic C."/>
            <person name="Hall O."/>
            <person name="Minx P."/>
            <person name="Tomlinson C."/>
            <person name="Mitreva M."/>
            <person name="Nelson J."/>
            <person name="Hou S."/>
            <person name="Wollam A."/>
            <person name="Pepin K.H."/>
            <person name="Johnson M."/>
            <person name="Bhonagiri V."/>
            <person name="Nash W.E."/>
            <person name="Warren W."/>
            <person name="Chinwalla A."/>
            <person name="Mardis E.R."/>
            <person name="Wilson R.K."/>
        </authorList>
    </citation>
    <scope>NUCLEOTIDE SEQUENCE [LARGE SCALE GENOMIC DNA]</scope>
    <source>
        <strain evidence="7 8">NJ9703</strain>
    </source>
</reference>
<dbReference type="PANTHER" id="PTHR42953:SF1">
    <property type="entry name" value="METAL-BINDING PROTEIN HI_0362-RELATED"/>
    <property type="match status" value="1"/>
</dbReference>
<dbReference type="GO" id="GO:0030313">
    <property type="term" value="C:cell envelope"/>
    <property type="evidence" value="ECO:0007669"/>
    <property type="project" value="UniProtKB-SubCell"/>
</dbReference>
<evidence type="ECO:0000256" key="4">
    <source>
        <dbReference type="ARBA" id="ARBA00022723"/>
    </source>
</evidence>
<evidence type="ECO:0000313" key="8">
    <source>
        <dbReference type="Proteomes" id="UP000004621"/>
    </source>
</evidence>
<dbReference type="GO" id="GO:0046872">
    <property type="term" value="F:metal ion binding"/>
    <property type="evidence" value="ECO:0007669"/>
    <property type="project" value="UniProtKB-KW"/>
</dbReference>
<dbReference type="PANTHER" id="PTHR42953">
    <property type="entry name" value="HIGH-AFFINITY ZINC UPTAKE SYSTEM PROTEIN ZNUA-RELATED"/>
    <property type="match status" value="1"/>
</dbReference>
<dbReference type="PRINTS" id="PR00691">
    <property type="entry name" value="ADHESINB"/>
</dbReference>
<dbReference type="InterPro" id="IPR006128">
    <property type="entry name" value="Lipoprotein_PsaA-like"/>
</dbReference>
<name>A0A9W5IPJ3_NEISU</name>
<keyword evidence="5" id="KW-0732">Signal</keyword>
<evidence type="ECO:0000256" key="5">
    <source>
        <dbReference type="ARBA" id="ARBA00022729"/>
    </source>
</evidence>
<comment type="similarity">
    <text evidence="2 6">Belongs to the bacterial solute-binding protein 9 family.</text>
</comment>
<keyword evidence="4" id="KW-0479">Metal-binding</keyword>
<proteinExistence type="inferred from homology"/>
<keyword evidence="3 6" id="KW-0813">Transport</keyword>
<dbReference type="PRINTS" id="PR00690">
    <property type="entry name" value="ADHESNFAMILY"/>
</dbReference>
<dbReference type="GO" id="GO:0007155">
    <property type="term" value="P:cell adhesion"/>
    <property type="evidence" value="ECO:0007669"/>
    <property type="project" value="InterPro"/>
</dbReference>
<comment type="subcellular location">
    <subcellularLocation>
        <location evidence="1">Cell envelope</location>
    </subcellularLocation>
</comment>
<dbReference type="GO" id="GO:0030001">
    <property type="term" value="P:metal ion transport"/>
    <property type="evidence" value="ECO:0007669"/>
    <property type="project" value="InterPro"/>
</dbReference>
<dbReference type="InterPro" id="IPR050492">
    <property type="entry name" value="Bact_metal-bind_prot9"/>
</dbReference>
<dbReference type="SUPFAM" id="SSF53807">
    <property type="entry name" value="Helical backbone' metal receptor"/>
    <property type="match status" value="1"/>
</dbReference>